<sequence length="182" mass="20801">MKKLFFIILSSVSLFIVSFRIMAQDSGLAVGADAPAFDPYHVSGKDKGTKTCPMCKYGAKTDGLILWINDDLKNYEKMLNFLEGQYFTKNVNKWKTFVVFMNPKHEEQHLLKQKLNAFAQKLDLQNVAFTFINSPTDAETAGVYEINPKVKNTIFAYKKRVITKKFINFDTQSENFGALLNF</sequence>
<comment type="caution">
    <text evidence="2">The sequence shown here is derived from an EMBL/GenBank/DDBJ whole genome shotgun (WGS) entry which is preliminary data.</text>
</comment>
<proteinExistence type="predicted"/>
<evidence type="ECO:0000313" key="3">
    <source>
        <dbReference type="Proteomes" id="UP001597510"/>
    </source>
</evidence>
<organism evidence="2 3">
    <name type="scientific">Emticicia soli</name>
    <dbReference type="NCBI Taxonomy" id="2027878"/>
    <lineage>
        <taxon>Bacteria</taxon>
        <taxon>Pseudomonadati</taxon>
        <taxon>Bacteroidota</taxon>
        <taxon>Cytophagia</taxon>
        <taxon>Cytophagales</taxon>
        <taxon>Leadbetterellaceae</taxon>
        <taxon>Emticicia</taxon>
    </lineage>
</organism>
<dbReference type="EMBL" id="JBHULC010000001">
    <property type="protein sequence ID" value="MFD2519276.1"/>
    <property type="molecule type" value="Genomic_DNA"/>
</dbReference>
<dbReference type="RefSeq" id="WP_340237988.1">
    <property type="nucleotide sequence ID" value="NZ_JBBEWC010000009.1"/>
</dbReference>
<feature type="signal peptide" evidence="1">
    <location>
        <begin position="1"/>
        <end position="23"/>
    </location>
</feature>
<keyword evidence="1" id="KW-0732">Signal</keyword>
<reference evidence="3" key="1">
    <citation type="journal article" date="2019" name="Int. J. Syst. Evol. Microbiol.">
        <title>The Global Catalogue of Microorganisms (GCM) 10K type strain sequencing project: providing services to taxonomists for standard genome sequencing and annotation.</title>
        <authorList>
            <consortium name="The Broad Institute Genomics Platform"/>
            <consortium name="The Broad Institute Genome Sequencing Center for Infectious Disease"/>
            <person name="Wu L."/>
            <person name="Ma J."/>
        </authorList>
    </citation>
    <scope>NUCLEOTIDE SEQUENCE [LARGE SCALE GENOMIC DNA]</scope>
    <source>
        <strain evidence="3">KCTC 52344</strain>
    </source>
</reference>
<evidence type="ECO:0000313" key="2">
    <source>
        <dbReference type="EMBL" id="MFD2519276.1"/>
    </source>
</evidence>
<gene>
    <name evidence="2" type="ORF">ACFSR2_00165</name>
</gene>
<dbReference type="Proteomes" id="UP001597510">
    <property type="component" value="Unassembled WGS sequence"/>
</dbReference>
<keyword evidence="3" id="KW-1185">Reference proteome</keyword>
<name>A0ABW5J2H5_9BACT</name>
<accession>A0ABW5J2H5</accession>
<evidence type="ECO:0000256" key="1">
    <source>
        <dbReference type="SAM" id="SignalP"/>
    </source>
</evidence>
<protein>
    <submittedName>
        <fullName evidence="2">Uncharacterized protein</fullName>
    </submittedName>
</protein>
<feature type="chain" id="PRO_5046165818" evidence="1">
    <location>
        <begin position="24"/>
        <end position="182"/>
    </location>
</feature>